<name>A0A507BMB2_9PEZI</name>
<proteinExistence type="predicted"/>
<reference evidence="1 2" key="1">
    <citation type="submission" date="2019-06" db="EMBL/GenBank/DDBJ databases">
        <title>Draft genome sequence of the filamentous fungus Phialemoniopsis curvata isolated from diesel fuel.</title>
        <authorList>
            <person name="Varaljay V.A."/>
            <person name="Lyon W.J."/>
            <person name="Crouch A.L."/>
            <person name="Drake C.E."/>
            <person name="Hollomon J.M."/>
            <person name="Nadeau L.J."/>
            <person name="Nunn H.S."/>
            <person name="Stevenson B.S."/>
            <person name="Bojanowski C.L."/>
            <person name="Crookes-Goodson W.J."/>
        </authorList>
    </citation>
    <scope>NUCLEOTIDE SEQUENCE [LARGE SCALE GENOMIC DNA]</scope>
    <source>
        <strain evidence="1 2">D216</strain>
    </source>
</reference>
<comment type="caution">
    <text evidence="1">The sequence shown here is derived from an EMBL/GenBank/DDBJ whole genome shotgun (WGS) entry which is preliminary data.</text>
</comment>
<dbReference type="RefSeq" id="XP_031000042.1">
    <property type="nucleotide sequence ID" value="XM_031134548.1"/>
</dbReference>
<keyword evidence="2" id="KW-1185">Reference proteome</keyword>
<dbReference type="EMBL" id="SKBQ01000118">
    <property type="protein sequence ID" value="TPX18331.1"/>
    <property type="molecule type" value="Genomic_DNA"/>
</dbReference>
<gene>
    <name evidence="1" type="ORF">E0L32_011780</name>
</gene>
<sequence length="119" mass="13635">MPPLLNPKLSLTDAEQKEVLELLNGFNVTVRDLKFAISLFAVIENPQAMFGSKGSVEWRKPLLCFLMGYTNPMTPNNVPRDLPAFQERIVTRILERSPRALALCSKEQVEMFEQRKKKD</sequence>
<organism evidence="1 2">
    <name type="scientific">Thyridium curvatum</name>
    <dbReference type="NCBI Taxonomy" id="1093900"/>
    <lineage>
        <taxon>Eukaryota</taxon>
        <taxon>Fungi</taxon>
        <taxon>Dikarya</taxon>
        <taxon>Ascomycota</taxon>
        <taxon>Pezizomycotina</taxon>
        <taxon>Sordariomycetes</taxon>
        <taxon>Sordariomycetidae</taxon>
        <taxon>Thyridiales</taxon>
        <taxon>Thyridiaceae</taxon>
        <taxon>Thyridium</taxon>
    </lineage>
</organism>
<dbReference type="AlphaFoldDB" id="A0A507BMB2"/>
<protein>
    <submittedName>
        <fullName evidence="1">Uncharacterized protein</fullName>
    </submittedName>
</protein>
<dbReference type="InParanoid" id="A0A507BMB2"/>
<evidence type="ECO:0000313" key="1">
    <source>
        <dbReference type="EMBL" id="TPX18331.1"/>
    </source>
</evidence>
<dbReference type="Proteomes" id="UP000319257">
    <property type="component" value="Unassembled WGS sequence"/>
</dbReference>
<evidence type="ECO:0000313" key="2">
    <source>
        <dbReference type="Proteomes" id="UP000319257"/>
    </source>
</evidence>
<accession>A0A507BMB2</accession>
<dbReference type="GeneID" id="41979227"/>